<comment type="catalytic activity">
    <reaction evidence="5">
        <text>O-phospho-L-seryl-tRNA(Cys) + hydrogen sulfide + H(+) = L-cysteinyl-tRNA(Cys) + phosphate</text>
        <dbReference type="Rhea" id="RHEA:25686"/>
        <dbReference type="Rhea" id="RHEA-COMP:9679"/>
        <dbReference type="Rhea" id="RHEA-COMP:9719"/>
        <dbReference type="ChEBI" id="CHEBI:15378"/>
        <dbReference type="ChEBI" id="CHEBI:29919"/>
        <dbReference type="ChEBI" id="CHEBI:43474"/>
        <dbReference type="ChEBI" id="CHEBI:78517"/>
        <dbReference type="ChEBI" id="CHEBI:78551"/>
        <dbReference type="EC" id="2.5.1.73"/>
    </reaction>
</comment>
<dbReference type="EMBL" id="CP002792">
    <property type="protein sequence ID" value="AEH06256.1"/>
    <property type="molecule type" value="Genomic_DNA"/>
</dbReference>
<feature type="binding site" evidence="5">
    <location>
        <begin position="217"/>
        <end position="219"/>
    </location>
    <ligand>
        <name>pyridoxal 5'-phosphate</name>
        <dbReference type="ChEBI" id="CHEBI:597326"/>
    </ligand>
</feature>
<dbReference type="Gene3D" id="3.90.1150.10">
    <property type="entry name" value="Aspartate Aminotransferase, domain 1"/>
    <property type="match status" value="1"/>
</dbReference>
<gene>
    <name evidence="6" type="ordered locus">Metok_0264</name>
</gene>
<evidence type="ECO:0000313" key="7">
    <source>
        <dbReference type="Proteomes" id="UP000009296"/>
    </source>
</evidence>
<dbReference type="GO" id="GO:0006412">
    <property type="term" value="P:translation"/>
    <property type="evidence" value="ECO:0007669"/>
    <property type="project" value="UniProtKB-KW"/>
</dbReference>
<dbReference type="GeneID" id="10772381"/>
<dbReference type="NCBIfam" id="TIGR02539">
    <property type="entry name" value="SepCysS"/>
    <property type="match status" value="1"/>
</dbReference>
<dbReference type="InterPro" id="IPR008829">
    <property type="entry name" value="SepSecS/SepCysS"/>
</dbReference>
<comment type="cofactor">
    <cofactor evidence="1 5">
        <name>pyridoxal 5'-phosphate</name>
        <dbReference type="ChEBI" id="CHEBI:597326"/>
    </cofactor>
</comment>
<protein>
    <recommendedName>
        <fullName evidence="5">O-phospho-L-seryl-tRNA:Cys-tRNA synthase</fullName>
        <ecNumber evidence="5">2.5.1.73</ecNumber>
    </recommendedName>
    <alternativeName>
        <fullName evidence="5">Sep-tRNA:Cys-tRNA synthase</fullName>
        <shortName evidence="5">SepCysS</shortName>
    </alternativeName>
</protein>
<dbReference type="Proteomes" id="UP000009296">
    <property type="component" value="Chromosome"/>
</dbReference>
<dbReference type="HAMAP" id="MF_01675">
    <property type="entry name" value="Sep_Cys_tRNA_synth"/>
    <property type="match status" value="1"/>
</dbReference>
<dbReference type="NCBIfam" id="NF006810">
    <property type="entry name" value="PRK09331.1"/>
    <property type="match status" value="1"/>
</dbReference>
<proteinExistence type="inferred from homology"/>
<dbReference type="PANTHER" id="PTHR43586">
    <property type="entry name" value="CYSTEINE DESULFURASE"/>
    <property type="match status" value="1"/>
</dbReference>
<dbReference type="InterPro" id="IPR015424">
    <property type="entry name" value="PyrdxlP-dep_Trfase"/>
</dbReference>
<sequence>MTENINFDKYKNIKRHMGRELIDLNPIQRGGIIPVESKKAIYEYCDGYSVCDYCGGRLDKVETPPICEFLNDMSKFLNMDISRPTHGARESKFIVMHSICNEGDYVVLDENAHYTSYVAMERAKLNYAEVKNEGYPTYRINPEGYKEVIDKLEDEGKNIGLILLTHVDGDYGNLTDAKKVGKIAKDRGYPFLLNCAYSVGRMPVKGKKLNADFLACSGHKSMAASGPIGILSIRDEFADKVLRTSKTHPVKEIEMLGCTSRGAPIVSLMASFPHIVERVNHWDEEIKKTRFVVHELEEIGFNQIGIKPKEHDLIKFETPVLDEIAQKDKRRGYFFYDELKKRGIGGIRRGTTKEIKMSVYGLTWEQVEYVVDSIKEIVENC</sequence>
<evidence type="ECO:0000256" key="4">
    <source>
        <dbReference type="ARBA" id="ARBA00022917"/>
    </source>
</evidence>
<dbReference type="KEGG" id="mok:Metok_0264"/>
<dbReference type="AlphaFoldDB" id="F8ANQ8"/>
<evidence type="ECO:0000313" key="6">
    <source>
        <dbReference type="EMBL" id="AEH06256.1"/>
    </source>
</evidence>
<evidence type="ECO:0000256" key="1">
    <source>
        <dbReference type="ARBA" id="ARBA00001933"/>
    </source>
</evidence>
<evidence type="ECO:0000256" key="3">
    <source>
        <dbReference type="ARBA" id="ARBA00022898"/>
    </source>
</evidence>
<reference evidence="6" key="1">
    <citation type="submission" date="2011-05" db="EMBL/GenBank/DDBJ databases">
        <title>Complete sequence of chromosome of Methanothermococcus okinawensis IH1.</title>
        <authorList>
            <consortium name="US DOE Joint Genome Institute"/>
            <person name="Lucas S."/>
            <person name="Han J."/>
            <person name="Lapidus A."/>
            <person name="Cheng J.-F."/>
            <person name="Goodwin L."/>
            <person name="Pitluck S."/>
            <person name="Peters L."/>
            <person name="Mikhailova N."/>
            <person name="Held B."/>
            <person name="Han C."/>
            <person name="Tapia R."/>
            <person name="Land M."/>
            <person name="Hauser L."/>
            <person name="Kyrpides N."/>
            <person name="Ivanova N."/>
            <person name="Pagani I."/>
            <person name="Sieprawska-Lupa M."/>
            <person name="Takai K."/>
            <person name="Miyazaki J."/>
            <person name="Whitman W."/>
            <person name="Woyke T."/>
        </authorList>
    </citation>
    <scope>NUCLEOTIDE SEQUENCE [LARGE SCALE GENOMIC DNA]</scope>
    <source>
        <strain evidence="6">IH1</strain>
    </source>
</reference>
<dbReference type="PANTHER" id="PTHR43586:SF3">
    <property type="entry name" value="O-PHOSPHO-L-SERYL-TRNA:CYS-TRNA SYNTHASE"/>
    <property type="match status" value="1"/>
</dbReference>
<dbReference type="InterPro" id="IPR013375">
    <property type="entry name" value="Sep_Cys-tRNA_synth_arc"/>
</dbReference>
<dbReference type="HOGENOM" id="CLU_060476_0_0_2"/>
<keyword evidence="3 5" id="KW-0663">Pyridoxal phosphate</keyword>
<dbReference type="eggNOG" id="arCOG00091">
    <property type="taxonomic scope" value="Archaea"/>
</dbReference>
<dbReference type="Gene3D" id="3.40.640.10">
    <property type="entry name" value="Type I PLP-dependent aspartate aminotransferase-like (Major domain)"/>
    <property type="match status" value="1"/>
</dbReference>
<comment type="subunit">
    <text evidence="5">Homodimer. Interacts with SepRS.</text>
</comment>
<dbReference type="InterPro" id="IPR015422">
    <property type="entry name" value="PyrdxlP-dep_Trfase_small"/>
</dbReference>
<accession>F8ANQ8</accession>
<feature type="binding site" evidence="5">
    <location>
        <position position="194"/>
    </location>
    <ligand>
        <name>pyridoxal 5'-phosphate</name>
        <dbReference type="ChEBI" id="CHEBI:597326"/>
    </ligand>
</feature>
<dbReference type="SUPFAM" id="SSF53383">
    <property type="entry name" value="PLP-dependent transferases"/>
    <property type="match status" value="1"/>
</dbReference>
<organism evidence="6 7">
    <name type="scientific">Methanothermococcus okinawensis (strain DSM 14208 / JCM 11175 / IH1)</name>
    <dbReference type="NCBI Taxonomy" id="647113"/>
    <lineage>
        <taxon>Archaea</taxon>
        <taxon>Methanobacteriati</taxon>
        <taxon>Methanobacteriota</taxon>
        <taxon>Methanomada group</taxon>
        <taxon>Methanococci</taxon>
        <taxon>Methanococcales</taxon>
        <taxon>Methanococcaceae</taxon>
        <taxon>Methanothermococcus</taxon>
    </lineage>
</organism>
<evidence type="ECO:0000256" key="5">
    <source>
        <dbReference type="HAMAP-Rule" id="MF_01675"/>
    </source>
</evidence>
<evidence type="ECO:0000256" key="2">
    <source>
        <dbReference type="ARBA" id="ARBA00022679"/>
    </source>
</evidence>
<comment type="similarity">
    <text evidence="5">Belongs to the SepCysS family.</text>
</comment>
<name>F8ANQ8_METOI</name>
<dbReference type="Pfam" id="PF05889">
    <property type="entry name" value="SepSecS"/>
    <property type="match status" value="1"/>
</dbReference>
<dbReference type="OrthoDB" id="5817at2157"/>
<dbReference type="RefSeq" id="WP_013866442.1">
    <property type="nucleotide sequence ID" value="NC_015636.1"/>
</dbReference>
<dbReference type="EC" id="2.5.1.73" evidence="5"/>
<dbReference type="STRING" id="647113.Metok_0264"/>
<comment type="function">
    <text evidence="5">Converts O-phospho-L-seryl-tRNA(Cys) (Sep-tRNA(Cys)) to L-cysteinyl-tRNA(Cys) (Cys-tRNA(Cys)).</text>
</comment>
<keyword evidence="2 5" id="KW-0808">Transferase</keyword>
<feature type="binding site" evidence="5">
    <location>
        <begin position="88"/>
        <end position="89"/>
    </location>
    <ligand>
        <name>pyridoxal 5'-phosphate</name>
        <dbReference type="ChEBI" id="CHEBI:597326"/>
    </ligand>
</feature>
<dbReference type="InterPro" id="IPR015421">
    <property type="entry name" value="PyrdxlP-dep_Trfase_major"/>
</dbReference>
<keyword evidence="4 5" id="KW-0648">Protein biosynthesis</keyword>
<keyword evidence="7" id="KW-1185">Reference proteome</keyword>
<feature type="modified residue" description="N6-(pyridoxal phosphate)lysine" evidence="5">
    <location>
        <position position="220"/>
    </location>
</feature>
<dbReference type="GO" id="GO:0043766">
    <property type="term" value="F:Sep-tRNA:Cys-tRNA synthase activity"/>
    <property type="evidence" value="ECO:0007669"/>
    <property type="project" value="UniProtKB-UniRule"/>
</dbReference>